<proteinExistence type="predicted"/>
<evidence type="ECO:0000259" key="1">
    <source>
        <dbReference type="Pfam" id="PF13590"/>
    </source>
</evidence>
<organism evidence="2 3">
    <name type="scientific">Algoriphagus marincola HL-49</name>
    <dbReference type="NCBI Taxonomy" id="1305737"/>
    <lineage>
        <taxon>Bacteria</taxon>
        <taxon>Pseudomonadati</taxon>
        <taxon>Bacteroidota</taxon>
        <taxon>Cytophagia</taxon>
        <taxon>Cytophagales</taxon>
        <taxon>Cyclobacteriaceae</taxon>
        <taxon>Algoriphagus</taxon>
    </lineage>
</organism>
<dbReference type="PROSITE" id="PS51257">
    <property type="entry name" value="PROKAR_LIPOPROTEIN"/>
    <property type="match status" value="1"/>
</dbReference>
<reference evidence="2 3" key="1">
    <citation type="submission" date="2015-09" db="EMBL/GenBank/DDBJ databases">
        <title>Identification and resolution of microdiversity through metagenomic sequencing of parallel consortia.</title>
        <authorList>
            <person name="Nelson W.C."/>
            <person name="Romine M.F."/>
            <person name="Lindemann S.R."/>
        </authorList>
    </citation>
    <scope>NUCLEOTIDE SEQUENCE [LARGE SCALE GENOMIC DNA]</scope>
    <source>
        <strain evidence="2">HL-49</strain>
    </source>
</reference>
<evidence type="ECO:0000313" key="3">
    <source>
        <dbReference type="Proteomes" id="UP000050421"/>
    </source>
</evidence>
<gene>
    <name evidence="2" type="ORF">HLUCCX10_14635</name>
</gene>
<dbReference type="EMBL" id="LJXT01000112">
    <property type="protein sequence ID" value="KPQ12859.1"/>
    <property type="molecule type" value="Genomic_DNA"/>
</dbReference>
<protein>
    <submittedName>
        <fullName evidence="2">DUF4136 domain protein</fullName>
    </submittedName>
</protein>
<dbReference type="Gene3D" id="3.30.160.670">
    <property type="match status" value="1"/>
</dbReference>
<dbReference type="Proteomes" id="UP000050421">
    <property type="component" value="Unassembled WGS sequence"/>
</dbReference>
<accession>A0A0P8A5A5</accession>
<sequence length="175" mass="19172">MRYLYVFVLAAFSLASCRVSDSVTSDARKNSEPILVHDLVSKSEDLVGKSTFKVIAQTNASKDIVQLNRIFEKKLIQNGFSKVEENPELLIQSVVASVNFEQELVGTGGGVSPEGVNSYDYKKSGQYGKVIFLIQDAKTNEVLWMGTGTGVLTANEILNSKEIKSTLDQLMANSK</sequence>
<dbReference type="PATRIC" id="fig|1305737.6.peg.3675"/>
<evidence type="ECO:0000313" key="2">
    <source>
        <dbReference type="EMBL" id="KPQ12859.1"/>
    </source>
</evidence>
<dbReference type="InterPro" id="IPR025411">
    <property type="entry name" value="DUF4136"/>
</dbReference>
<dbReference type="Pfam" id="PF13590">
    <property type="entry name" value="DUF4136"/>
    <property type="match status" value="1"/>
</dbReference>
<name>A0A0P8A5A5_9BACT</name>
<comment type="caution">
    <text evidence="2">The sequence shown here is derived from an EMBL/GenBank/DDBJ whole genome shotgun (WGS) entry which is preliminary data.</text>
</comment>
<dbReference type="OrthoDB" id="5432251at2"/>
<feature type="domain" description="DUF4136" evidence="1">
    <location>
        <begin position="50"/>
        <end position="173"/>
    </location>
</feature>
<dbReference type="AlphaFoldDB" id="A0A0P8A5A5"/>